<sequence>MKTRSVEDIEKPLRYGFDKRGAADGFESAVNWLIKAAASWAVTAQTEAANGEWWRQQYWSQHDKSRKTD</sequence>
<proteinExistence type="predicted"/>
<name>A0A0F9WTR2_9ZZZZ</name>
<accession>A0A0F9WTR2</accession>
<gene>
    <name evidence="1" type="ORF">LCGC14_0235520</name>
</gene>
<reference evidence="1" key="1">
    <citation type="journal article" date="2015" name="Nature">
        <title>Complex archaea that bridge the gap between prokaryotes and eukaryotes.</title>
        <authorList>
            <person name="Spang A."/>
            <person name="Saw J.H."/>
            <person name="Jorgensen S.L."/>
            <person name="Zaremba-Niedzwiedzka K."/>
            <person name="Martijn J."/>
            <person name="Lind A.E."/>
            <person name="van Eijk R."/>
            <person name="Schleper C."/>
            <person name="Guy L."/>
            <person name="Ettema T.J."/>
        </authorList>
    </citation>
    <scope>NUCLEOTIDE SEQUENCE</scope>
</reference>
<organism evidence="1">
    <name type="scientific">marine sediment metagenome</name>
    <dbReference type="NCBI Taxonomy" id="412755"/>
    <lineage>
        <taxon>unclassified sequences</taxon>
        <taxon>metagenomes</taxon>
        <taxon>ecological metagenomes</taxon>
    </lineage>
</organism>
<dbReference type="AlphaFoldDB" id="A0A0F9WTR2"/>
<comment type="caution">
    <text evidence="1">The sequence shown here is derived from an EMBL/GenBank/DDBJ whole genome shotgun (WGS) entry which is preliminary data.</text>
</comment>
<evidence type="ECO:0000313" key="1">
    <source>
        <dbReference type="EMBL" id="KKN89706.1"/>
    </source>
</evidence>
<dbReference type="EMBL" id="LAZR01000116">
    <property type="protein sequence ID" value="KKN89706.1"/>
    <property type="molecule type" value="Genomic_DNA"/>
</dbReference>
<protein>
    <submittedName>
        <fullName evidence="1">Uncharacterized protein</fullName>
    </submittedName>
</protein>